<sequence length="324" mass="33357">MAAVEALTPFQRALRERRDQVNARFRMAKHRNRSLSAAEVLAHLRTRVAPVVDAAGGDEQAVTDALVELTFAAAERDALGSPAFAALPALAGAVGAAPSRVPSAVFNAARHLADAEADQAGWLRTVRTLGALVPPAEVERLLAACAVAAWRHGLARLRPAALAAAATLAPDLRGVALGAASPVSDAALAALAADRWAEPNARGPVALRAVRRVGAFTGFGGRFRRPPVVHAVGGRFFAVADGTWELVVDRYGAAFRAVAGVPDERRGEPELVLRPGGRVVDAASPGVALALPELASPTSVAGHGGTLAVTTALSHAVVFVARTT</sequence>
<organism evidence="1 2">
    <name type="scientific">Actinokineospora guangxiensis</name>
    <dbReference type="NCBI Taxonomy" id="1490288"/>
    <lineage>
        <taxon>Bacteria</taxon>
        <taxon>Bacillati</taxon>
        <taxon>Actinomycetota</taxon>
        <taxon>Actinomycetes</taxon>
        <taxon>Pseudonocardiales</taxon>
        <taxon>Pseudonocardiaceae</taxon>
        <taxon>Actinokineospora</taxon>
    </lineage>
</organism>
<comment type="caution">
    <text evidence="1">The sequence shown here is derived from an EMBL/GenBank/DDBJ whole genome shotgun (WGS) entry which is preliminary data.</text>
</comment>
<keyword evidence="2" id="KW-1185">Reference proteome</keyword>
<proteinExistence type="predicted"/>
<evidence type="ECO:0000313" key="2">
    <source>
        <dbReference type="Proteomes" id="UP001596157"/>
    </source>
</evidence>
<accession>A0ABW0EPG1</accession>
<dbReference type="RefSeq" id="WP_378247330.1">
    <property type="nucleotide sequence ID" value="NZ_JBHSKF010000005.1"/>
</dbReference>
<name>A0ABW0EPG1_9PSEU</name>
<dbReference type="Proteomes" id="UP001596157">
    <property type="component" value="Unassembled WGS sequence"/>
</dbReference>
<evidence type="ECO:0000313" key="1">
    <source>
        <dbReference type="EMBL" id="MFC5287894.1"/>
    </source>
</evidence>
<protein>
    <submittedName>
        <fullName evidence="1">Uncharacterized protein</fullName>
    </submittedName>
</protein>
<gene>
    <name evidence="1" type="ORF">ACFPM7_12600</name>
</gene>
<dbReference type="EMBL" id="JBHSKF010000005">
    <property type="protein sequence ID" value="MFC5287894.1"/>
    <property type="molecule type" value="Genomic_DNA"/>
</dbReference>
<reference evidence="2" key="1">
    <citation type="journal article" date="2019" name="Int. J. Syst. Evol. Microbiol.">
        <title>The Global Catalogue of Microorganisms (GCM) 10K type strain sequencing project: providing services to taxonomists for standard genome sequencing and annotation.</title>
        <authorList>
            <consortium name="The Broad Institute Genomics Platform"/>
            <consortium name="The Broad Institute Genome Sequencing Center for Infectious Disease"/>
            <person name="Wu L."/>
            <person name="Ma J."/>
        </authorList>
    </citation>
    <scope>NUCLEOTIDE SEQUENCE [LARGE SCALE GENOMIC DNA]</scope>
    <source>
        <strain evidence="2">CCUG 59778</strain>
    </source>
</reference>